<keyword evidence="3" id="KW-1185">Reference proteome</keyword>
<comment type="caution">
    <text evidence="2">The sequence shown here is derived from an EMBL/GenBank/DDBJ whole genome shotgun (WGS) entry which is preliminary data.</text>
</comment>
<protein>
    <submittedName>
        <fullName evidence="2">Uncharacterized protein</fullName>
    </submittedName>
</protein>
<reference evidence="2 3" key="1">
    <citation type="submission" date="2021-01" db="EMBL/GenBank/DDBJ databases">
        <title>Belnapia mucosa sp. nov. and Belnapia arida sp. nov., isolated from the Tabernas Desert (Almeria, Spain).</title>
        <authorList>
            <person name="Molina-Menor E."/>
            <person name="Vidal-Verdu A."/>
            <person name="Calonge A."/>
            <person name="Satari L."/>
            <person name="Pereto J."/>
            <person name="Porcar M."/>
        </authorList>
    </citation>
    <scope>NUCLEOTIDE SEQUENCE [LARGE SCALE GENOMIC DNA]</scope>
    <source>
        <strain evidence="2 3">T18</strain>
    </source>
</reference>
<evidence type="ECO:0000256" key="1">
    <source>
        <dbReference type="SAM" id="MobiDB-lite"/>
    </source>
</evidence>
<proteinExistence type="predicted"/>
<dbReference type="Proteomes" id="UP000660885">
    <property type="component" value="Unassembled WGS sequence"/>
</dbReference>
<feature type="compositionally biased region" description="Basic and acidic residues" evidence="1">
    <location>
        <begin position="34"/>
        <end position="56"/>
    </location>
</feature>
<organism evidence="2 3">
    <name type="scientific">Belnapia arida</name>
    <dbReference type="NCBI Taxonomy" id="2804533"/>
    <lineage>
        <taxon>Bacteria</taxon>
        <taxon>Pseudomonadati</taxon>
        <taxon>Pseudomonadota</taxon>
        <taxon>Alphaproteobacteria</taxon>
        <taxon>Acetobacterales</taxon>
        <taxon>Roseomonadaceae</taxon>
        <taxon>Belnapia</taxon>
    </lineage>
</organism>
<dbReference type="EMBL" id="JAETWB010000003">
    <property type="protein sequence ID" value="MBL6078274.1"/>
    <property type="molecule type" value="Genomic_DNA"/>
</dbReference>
<accession>A0ABS1U0R6</accession>
<evidence type="ECO:0000313" key="3">
    <source>
        <dbReference type="Proteomes" id="UP000660885"/>
    </source>
</evidence>
<feature type="region of interest" description="Disordered" evidence="1">
    <location>
        <begin position="17"/>
        <end position="78"/>
    </location>
</feature>
<feature type="compositionally biased region" description="Gly residues" evidence="1">
    <location>
        <begin position="19"/>
        <end position="33"/>
    </location>
</feature>
<evidence type="ECO:0000313" key="2">
    <source>
        <dbReference type="EMBL" id="MBL6078274.1"/>
    </source>
</evidence>
<name>A0ABS1U0R6_9PROT</name>
<sequence length="78" mass="8282">MEDAVWARRRVQAAILIHRGGGQHGGAGSGGLGDGRDQQRGEQQGEREQPGDDRPPLRRPCPALAAGHATPPDRVVEV</sequence>
<gene>
    <name evidence="2" type="ORF">JMJ56_09680</name>
</gene>